<comment type="caution">
    <text evidence="1">The sequence shown here is derived from an EMBL/GenBank/DDBJ whole genome shotgun (WGS) entry which is preliminary data.</text>
</comment>
<dbReference type="RefSeq" id="WP_045842631.1">
    <property type="nucleotide sequence ID" value="NZ_CP083405.1"/>
</dbReference>
<dbReference type="PATRIC" id="fig|480418.6.peg.5974"/>
<name>A0A0F4ERL8_9MYCO</name>
<dbReference type="STRING" id="480418.GCA_000975265_00263"/>
<evidence type="ECO:0000313" key="1">
    <source>
        <dbReference type="EMBL" id="KJX75581.1"/>
    </source>
</evidence>
<reference evidence="1 2" key="1">
    <citation type="journal article" date="2015" name="Proc. Natl. Acad. Sci. U.S.A.">
        <title>Insight into the evolution and origin of leprosy bacilli from the genome sequence of Mycobacterium lepromatosis.</title>
        <authorList>
            <person name="Singh P."/>
            <person name="Benjak A."/>
            <person name="Schuenemann V.J."/>
            <person name="Herbig A."/>
            <person name="Avanzi C."/>
            <person name="Busso P."/>
            <person name="Nieselt K."/>
            <person name="Krause J."/>
            <person name="Vera-Cabrera L."/>
            <person name="Cole S.T."/>
        </authorList>
    </citation>
    <scope>NUCLEOTIDE SEQUENCE [LARGE SCALE GENOMIC DNA]</scope>
    <source>
        <strain evidence="1 2">Mx1-22A</strain>
    </source>
</reference>
<gene>
    <name evidence="1" type="ORF">MLPM_0663</name>
</gene>
<keyword evidence="2" id="KW-1185">Reference proteome</keyword>
<protein>
    <submittedName>
        <fullName evidence="1">Uncharacterized protein</fullName>
    </submittedName>
</protein>
<sequence length="104" mass="11416">MWEFGVLLLLVAILGVFLAKWFLPGGGDLASGTLLVTGVSPRPNDARGEQFVTIAGVISGPTVSEYSVYRRMVVDLDKWPAIGQLHPVMYSPKNPDNWKFMPPD</sequence>
<dbReference type="OrthoDB" id="4380191at2"/>
<accession>A0A0F4ERL8</accession>
<dbReference type="EMBL" id="JRPY01000031">
    <property type="protein sequence ID" value="KJX75581.1"/>
    <property type="molecule type" value="Genomic_DNA"/>
</dbReference>
<dbReference type="Proteomes" id="UP000053699">
    <property type="component" value="Unassembled WGS sequence"/>
</dbReference>
<proteinExistence type="predicted"/>
<dbReference type="AlphaFoldDB" id="A0A0F4ERL8"/>
<evidence type="ECO:0000313" key="2">
    <source>
        <dbReference type="Proteomes" id="UP000053699"/>
    </source>
</evidence>
<organism evidence="1 2">
    <name type="scientific">Mycobacterium lepromatosis</name>
    <dbReference type="NCBI Taxonomy" id="480418"/>
    <lineage>
        <taxon>Bacteria</taxon>
        <taxon>Bacillati</taxon>
        <taxon>Actinomycetota</taxon>
        <taxon>Actinomycetes</taxon>
        <taxon>Mycobacteriales</taxon>
        <taxon>Mycobacteriaceae</taxon>
        <taxon>Mycobacterium</taxon>
    </lineage>
</organism>